<dbReference type="EMBL" id="JAPWDV010000002">
    <property type="protein sequence ID" value="KAJ6219553.1"/>
    <property type="molecule type" value="Genomic_DNA"/>
</dbReference>
<evidence type="ECO:0000313" key="2">
    <source>
        <dbReference type="Proteomes" id="UP001142055"/>
    </source>
</evidence>
<reference evidence="1" key="1">
    <citation type="submission" date="2022-12" db="EMBL/GenBank/DDBJ databases">
        <title>Genome assemblies of Blomia tropicalis.</title>
        <authorList>
            <person name="Cui Y."/>
        </authorList>
    </citation>
    <scope>NUCLEOTIDE SEQUENCE</scope>
    <source>
        <tissue evidence="1">Adult mites</tissue>
    </source>
</reference>
<organism evidence="1 2">
    <name type="scientific">Blomia tropicalis</name>
    <name type="common">Mite</name>
    <dbReference type="NCBI Taxonomy" id="40697"/>
    <lineage>
        <taxon>Eukaryota</taxon>
        <taxon>Metazoa</taxon>
        <taxon>Ecdysozoa</taxon>
        <taxon>Arthropoda</taxon>
        <taxon>Chelicerata</taxon>
        <taxon>Arachnida</taxon>
        <taxon>Acari</taxon>
        <taxon>Acariformes</taxon>
        <taxon>Sarcoptiformes</taxon>
        <taxon>Astigmata</taxon>
        <taxon>Glycyphagoidea</taxon>
        <taxon>Echimyopodidae</taxon>
        <taxon>Blomia</taxon>
    </lineage>
</organism>
<sequence>VSDFFSQLPVGRSVGRSALGRAQAIYKLYYYIRLCTRYRSFMYCKGVEVKWRYRELCCKMGAEQSIYRF</sequence>
<gene>
    <name evidence="1" type="ORF">RDWZM_005365</name>
</gene>
<name>A0A9Q0M6N0_BLOTA</name>
<protein>
    <submittedName>
        <fullName evidence="1">Uncharacterized protein</fullName>
    </submittedName>
</protein>
<accession>A0A9Q0M6N0</accession>
<keyword evidence="2" id="KW-1185">Reference proteome</keyword>
<proteinExistence type="predicted"/>
<dbReference type="AlphaFoldDB" id="A0A9Q0M6N0"/>
<dbReference type="Proteomes" id="UP001142055">
    <property type="component" value="Chromosome 2"/>
</dbReference>
<comment type="caution">
    <text evidence="1">The sequence shown here is derived from an EMBL/GenBank/DDBJ whole genome shotgun (WGS) entry which is preliminary data.</text>
</comment>
<feature type="non-terminal residue" evidence="1">
    <location>
        <position position="1"/>
    </location>
</feature>
<feature type="non-terminal residue" evidence="1">
    <location>
        <position position="69"/>
    </location>
</feature>
<evidence type="ECO:0000313" key="1">
    <source>
        <dbReference type="EMBL" id="KAJ6219553.1"/>
    </source>
</evidence>